<dbReference type="EMBL" id="JACGCI010000158">
    <property type="protein sequence ID" value="KAF6743136.1"/>
    <property type="molecule type" value="Genomic_DNA"/>
</dbReference>
<comment type="caution">
    <text evidence="10">The sequence shown here is derived from an EMBL/GenBank/DDBJ whole genome shotgun (WGS) entry which is preliminary data.</text>
</comment>
<dbReference type="AlphaFoldDB" id="A0A8H6LVX9"/>
<feature type="domain" description="Restriction of telomere capping protein 4 C-terminal" evidence="9">
    <location>
        <begin position="767"/>
        <end position="885"/>
    </location>
</feature>
<dbReference type="Proteomes" id="UP000521943">
    <property type="component" value="Unassembled WGS sequence"/>
</dbReference>
<comment type="subcellular location">
    <subcellularLocation>
        <location evidence="3">Cytoplasm</location>
    </subcellularLocation>
    <subcellularLocation>
        <location evidence="2">Nucleus</location>
    </subcellularLocation>
</comment>
<proteinExistence type="inferred from homology"/>
<evidence type="ECO:0000256" key="3">
    <source>
        <dbReference type="ARBA" id="ARBA00004496"/>
    </source>
</evidence>
<evidence type="ECO:0000256" key="1">
    <source>
        <dbReference type="ARBA" id="ARBA00002738"/>
    </source>
</evidence>
<evidence type="ECO:0000256" key="7">
    <source>
        <dbReference type="ARBA" id="ARBA00023242"/>
    </source>
</evidence>
<dbReference type="PANTHER" id="PTHR41391">
    <property type="entry name" value="RESTRICTION OF TELOMERE CAPPING PROTEIN 4"/>
    <property type="match status" value="1"/>
</dbReference>
<evidence type="ECO:0000256" key="5">
    <source>
        <dbReference type="ARBA" id="ARBA00015162"/>
    </source>
</evidence>
<evidence type="ECO:0000313" key="11">
    <source>
        <dbReference type="Proteomes" id="UP000521943"/>
    </source>
</evidence>
<feature type="compositionally biased region" description="Low complexity" evidence="8">
    <location>
        <begin position="423"/>
        <end position="434"/>
    </location>
</feature>
<feature type="compositionally biased region" description="Basic residues" evidence="8">
    <location>
        <begin position="602"/>
        <end position="611"/>
    </location>
</feature>
<dbReference type="GO" id="GO:0005737">
    <property type="term" value="C:cytoplasm"/>
    <property type="evidence" value="ECO:0007669"/>
    <property type="project" value="UniProtKB-SubCell"/>
</dbReference>
<name>A0A8H6LVX9_9AGAR</name>
<evidence type="ECO:0000256" key="2">
    <source>
        <dbReference type="ARBA" id="ARBA00004123"/>
    </source>
</evidence>
<evidence type="ECO:0000256" key="4">
    <source>
        <dbReference type="ARBA" id="ARBA00009461"/>
    </source>
</evidence>
<keyword evidence="11" id="KW-1185">Reference proteome</keyword>
<feature type="region of interest" description="Disordered" evidence="8">
    <location>
        <begin position="408"/>
        <end position="460"/>
    </location>
</feature>
<accession>A0A8H6LVX9</accession>
<dbReference type="Pfam" id="PF14474">
    <property type="entry name" value="RTC4"/>
    <property type="match status" value="1"/>
</dbReference>
<comment type="similarity">
    <text evidence="4">Belongs to the RTC4 family.</text>
</comment>
<feature type="compositionally biased region" description="Low complexity" evidence="8">
    <location>
        <begin position="612"/>
        <end position="621"/>
    </location>
</feature>
<dbReference type="GO" id="GO:0005634">
    <property type="term" value="C:nucleus"/>
    <property type="evidence" value="ECO:0007669"/>
    <property type="project" value="UniProtKB-SubCell"/>
</dbReference>
<gene>
    <name evidence="10" type="ORF">DFP72DRAFT_1080813</name>
</gene>
<organism evidence="10 11">
    <name type="scientific">Ephemerocybe angulata</name>
    <dbReference type="NCBI Taxonomy" id="980116"/>
    <lineage>
        <taxon>Eukaryota</taxon>
        <taxon>Fungi</taxon>
        <taxon>Dikarya</taxon>
        <taxon>Basidiomycota</taxon>
        <taxon>Agaricomycotina</taxon>
        <taxon>Agaricomycetes</taxon>
        <taxon>Agaricomycetidae</taxon>
        <taxon>Agaricales</taxon>
        <taxon>Agaricineae</taxon>
        <taxon>Psathyrellaceae</taxon>
        <taxon>Ephemerocybe</taxon>
    </lineage>
</organism>
<feature type="compositionally biased region" description="Pro residues" evidence="8">
    <location>
        <begin position="103"/>
        <end position="120"/>
    </location>
</feature>
<comment type="function">
    <text evidence="1">May be involved in a process influencing telomere capping.</text>
</comment>
<feature type="region of interest" description="Disordered" evidence="8">
    <location>
        <begin position="885"/>
        <end position="924"/>
    </location>
</feature>
<dbReference type="InterPro" id="IPR028094">
    <property type="entry name" value="RTC4_C"/>
</dbReference>
<feature type="region of interest" description="Disordered" evidence="8">
    <location>
        <begin position="97"/>
        <end position="127"/>
    </location>
</feature>
<keyword evidence="6" id="KW-0963">Cytoplasm</keyword>
<evidence type="ECO:0000313" key="10">
    <source>
        <dbReference type="EMBL" id="KAF6743136.1"/>
    </source>
</evidence>
<dbReference type="PANTHER" id="PTHR41391:SF1">
    <property type="entry name" value="RESTRICTION OF TELOMERE CAPPING PROTEIN 4"/>
    <property type="match status" value="1"/>
</dbReference>
<feature type="region of interest" description="Disordered" evidence="8">
    <location>
        <begin position="600"/>
        <end position="667"/>
    </location>
</feature>
<keyword evidence="7" id="KW-0539">Nucleus</keyword>
<evidence type="ECO:0000259" key="9">
    <source>
        <dbReference type="SMART" id="SM01312"/>
    </source>
</evidence>
<dbReference type="InterPro" id="IPR039024">
    <property type="entry name" value="RTC4"/>
</dbReference>
<evidence type="ECO:0000256" key="8">
    <source>
        <dbReference type="SAM" id="MobiDB-lite"/>
    </source>
</evidence>
<protein>
    <recommendedName>
        <fullName evidence="5">Restriction of telomere capping protein 4</fullName>
    </recommendedName>
</protein>
<feature type="compositionally biased region" description="Acidic residues" evidence="8">
    <location>
        <begin position="622"/>
        <end position="637"/>
    </location>
</feature>
<reference evidence="10 11" key="1">
    <citation type="submission" date="2020-07" db="EMBL/GenBank/DDBJ databases">
        <title>Comparative genomics of pyrophilous fungi reveals a link between fire events and developmental genes.</title>
        <authorList>
            <consortium name="DOE Joint Genome Institute"/>
            <person name="Steindorff A.S."/>
            <person name="Carver A."/>
            <person name="Calhoun S."/>
            <person name="Stillman K."/>
            <person name="Liu H."/>
            <person name="Lipzen A."/>
            <person name="Pangilinan J."/>
            <person name="Labutti K."/>
            <person name="Bruns T.D."/>
            <person name="Grigoriev I.V."/>
        </authorList>
    </citation>
    <scope>NUCLEOTIDE SEQUENCE [LARGE SCALE GENOMIC DNA]</scope>
    <source>
        <strain evidence="10 11">CBS 144469</strain>
    </source>
</reference>
<dbReference type="OrthoDB" id="128308at2759"/>
<evidence type="ECO:0000256" key="6">
    <source>
        <dbReference type="ARBA" id="ARBA00022490"/>
    </source>
</evidence>
<dbReference type="SMART" id="SM01312">
    <property type="entry name" value="RTC4"/>
    <property type="match status" value="1"/>
</dbReference>
<feature type="compositionally biased region" description="Polar residues" evidence="8">
    <location>
        <begin position="443"/>
        <end position="460"/>
    </location>
</feature>
<sequence length="954" mass="105189">MASPPSSQPGPEVPQDPVLVPISACHLCRQPMSPFRVYQGKGKAERRHLRGAIVQGCITCHWTRFHTPAYWYEDAEAFLDRLLNPVPGKAGVLRLSTAQPGQTPQPSPTRPHPPPPPPLLFPQTQPAPVTTFNYPATGLCANNAGRCTQRGNQLCVERLCKMCCRNAQVHAASTGKQRRCQPHKFYADTFTPATQATVNTLAPAPAPSFTPATQALVNTLAPGPAPAANPLPLPLPPLQTQPPGAAVAQTSSSSTHGRASLAQPISKEWLNVHTTAGGKTTLQKSRTVIHQELSESERRTVDIVVYYKPNTPSVSFSFPVPSFPKLRLQDLPGLMEDLELNNKSWIDVYLGHEIGWKVVNLEAVIDLEPGRPLLLRTRMSLIKGMADAECPDIDNTIARYQQRRNLKRQGQDLVSPLKKAVRRAPTPSRSLRSTSPPPPAQARKSSGSQRLLPTATPSTSVKVKQETDVAIFTKSKKEKREDPPLDMERTVLIGNTVTRVFKPLQRTGRNNRPRYPFDFAVCDVVDGLKELDRLKDLKHDNCDTFSKVFRKAPYVKTTLNDHRVKWKKEVSAALQKKYVGYGRTKEGLYDNLLKEVNQEKMVKRRGNRRRSSVQSASSASESSDDSDTSDGESDTVELESRASKTAVEAEEGASKLSSEGFVNEISDDEPLTTVDLCPFCDEPMPTSPSDSLKKDLARLVELSIPDPLLANPNHRRASTRLHASFCQRHEYERIEVPKAQARQWPDTIDFDALPGRVKACEEMLTDVMENIDSSDFFEIARKSYETSSGGKAGPLRGIDAIGKQGAAYYGERGYYILSETLSTMFPESKYSPGEFEPLTWRTVIEEVLLPETAIALIQEDRGVTAEEAAAIHTESRAYGALRHPIENADRSPSPVESAAPTVTTQQPKAEPVDAPLPPPSNGEVIDLTIEPKQEPEDGALPKWPFLNGEVIDLT</sequence>